<evidence type="ECO:0000313" key="1">
    <source>
        <dbReference type="EMBL" id="KAI4382282.1"/>
    </source>
</evidence>
<accession>A0ACB9S2A3</accession>
<name>A0ACB9S2A3_9MYRT</name>
<dbReference type="Proteomes" id="UP001057402">
    <property type="component" value="Chromosome 3"/>
</dbReference>
<keyword evidence="2" id="KW-1185">Reference proteome</keyword>
<organism evidence="1 2">
    <name type="scientific">Melastoma candidum</name>
    <dbReference type="NCBI Taxonomy" id="119954"/>
    <lineage>
        <taxon>Eukaryota</taxon>
        <taxon>Viridiplantae</taxon>
        <taxon>Streptophyta</taxon>
        <taxon>Embryophyta</taxon>
        <taxon>Tracheophyta</taxon>
        <taxon>Spermatophyta</taxon>
        <taxon>Magnoliopsida</taxon>
        <taxon>eudicotyledons</taxon>
        <taxon>Gunneridae</taxon>
        <taxon>Pentapetalae</taxon>
        <taxon>rosids</taxon>
        <taxon>malvids</taxon>
        <taxon>Myrtales</taxon>
        <taxon>Melastomataceae</taxon>
        <taxon>Melastomatoideae</taxon>
        <taxon>Melastomateae</taxon>
        <taxon>Melastoma</taxon>
    </lineage>
</organism>
<reference evidence="2" key="1">
    <citation type="journal article" date="2023" name="Front. Plant Sci.">
        <title>Chromosomal-level genome assembly of Melastoma candidum provides insights into trichome evolution.</title>
        <authorList>
            <person name="Zhong Y."/>
            <person name="Wu W."/>
            <person name="Sun C."/>
            <person name="Zou P."/>
            <person name="Liu Y."/>
            <person name="Dai S."/>
            <person name="Zhou R."/>
        </authorList>
    </citation>
    <scope>NUCLEOTIDE SEQUENCE [LARGE SCALE GENOMIC DNA]</scope>
</reference>
<proteinExistence type="predicted"/>
<sequence length="240" mass="27128">MAGVEVRAGMQASLGPWKYCKQSAFVSVFVTLGGQNLVLGSLCPKTIPRLSFELVFDKDFVLSHNWKSGNVYFCGYFYPEESPLEVYGKSLLKPVAPILKPVASSVRQNQLPKRKVSFAEPLKVYQENDEIQADPLMDEKDKKGKGILMPAEVPVKQYQQPKHYVSISEPIQIDWEVSDSSDWEVSDSSEDEAQNYPPPPMDDDECEAILKAIDAMWASEDQVRERRKGRFWNKRGSLCG</sequence>
<dbReference type="EMBL" id="CM042882">
    <property type="protein sequence ID" value="KAI4382282.1"/>
    <property type="molecule type" value="Genomic_DNA"/>
</dbReference>
<gene>
    <name evidence="1" type="ORF">MLD38_008263</name>
</gene>
<evidence type="ECO:0000313" key="2">
    <source>
        <dbReference type="Proteomes" id="UP001057402"/>
    </source>
</evidence>
<protein>
    <submittedName>
        <fullName evidence="1">Uncharacterized protein</fullName>
    </submittedName>
</protein>
<comment type="caution">
    <text evidence="1">The sequence shown here is derived from an EMBL/GenBank/DDBJ whole genome shotgun (WGS) entry which is preliminary data.</text>
</comment>